<keyword evidence="2" id="KW-0732">Signal</keyword>
<dbReference type="AlphaFoldDB" id="A0A1B8PYL6"/>
<feature type="chain" id="PRO_5008612011" description="C-type lysozyme inhibitor domain-containing protein" evidence="2">
    <location>
        <begin position="20"/>
        <end position="177"/>
    </location>
</feature>
<feature type="compositionally biased region" description="Low complexity" evidence="1">
    <location>
        <begin position="28"/>
        <end position="40"/>
    </location>
</feature>
<evidence type="ECO:0000256" key="2">
    <source>
        <dbReference type="SAM" id="SignalP"/>
    </source>
</evidence>
<comment type="caution">
    <text evidence="3">The sequence shown here is derived from an EMBL/GenBank/DDBJ whole genome shotgun (WGS) entry which is preliminary data.</text>
</comment>
<protein>
    <recommendedName>
        <fullName evidence="5">C-type lysozyme inhibitor domain-containing protein</fullName>
    </recommendedName>
</protein>
<evidence type="ECO:0000256" key="1">
    <source>
        <dbReference type="SAM" id="MobiDB-lite"/>
    </source>
</evidence>
<gene>
    <name evidence="3" type="ORF">A9309_00490</name>
</gene>
<feature type="signal peptide" evidence="2">
    <location>
        <begin position="1"/>
        <end position="19"/>
    </location>
</feature>
<evidence type="ECO:0008006" key="5">
    <source>
        <dbReference type="Google" id="ProtNLM"/>
    </source>
</evidence>
<proteinExistence type="predicted"/>
<reference evidence="3 4" key="1">
    <citation type="submission" date="2016-06" db="EMBL/GenBank/DDBJ databases">
        <title>Draft genome of Moraxella lacunata CCUG 57757A.</title>
        <authorList>
            <person name="Salva-Serra F."/>
            <person name="Engstrom-Jakobsson H."/>
            <person name="Thorell K."/>
            <person name="Gonzales-Siles L."/>
            <person name="Karlsson R."/>
            <person name="Boulund F."/>
            <person name="Engstrand L."/>
            <person name="Kristiansson E."/>
            <person name="Moore E."/>
        </authorList>
    </citation>
    <scope>NUCLEOTIDE SEQUENCE [LARGE SCALE GENOMIC DNA]</scope>
    <source>
        <strain evidence="3 4">CCUG 57757A</strain>
    </source>
</reference>
<organism evidence="3 4">
    <name type="scientific">Moraxella lacunata</name>
    <dbReference type="NCBI Taxonomy" id="477"/>
    <lineage>
        <taxon>Bacteria</taxon>
        <taxon>Pseudomonadati</taxon>
        <taxon>Pseudomonadota</taxon>
        <taxon>Gammaproteobacteria</taxon>
        <taxon>Moraxellales</taxon>
        <taxon>Moraxellaceae</taxon>
        <taxon>Moraxella</taxon>
    </lineage>
</organism>
<feature type="region of interest" description="Disordered" evidence="1">
    <location>
        <begin position="24"/>
        <end position="97"/>
    </location>
</feature>
<name>A0A1B8PYL6_MORLA</name>
<evidence type="ECO:0000313" key="3">
    <source>
        <dbReference type="EMBL" id="OBX61266.1"/>
    </source>
</evidence>
<accession>A0A1B8PYL6</accession>
<dbReference type="Proteomes" id="UP000092607">
    <property type="component" value="Unassembled WGS sequence"/>
</dbReference>
<feature type="compositionally biased region" description="Basic and acidic residues" evidence="1">
    <location>
        <begin position="41"/>
        <end position="83"/>
    </location>
</feature>
<evidence type="ECO:0000313" key="4">
    <source>
        <dbReference type="Proteomes" id="UP000092607"/>
    </source>
</evidence>
<dbReference type="PROSITE" id="PS51257">
    <property type="entry name" value="PROKAR_LIPOPROTEIN"/>
    <property type="match status" value="1"/>
</dbReference>
<sequence>MLMKKILIPALAITLGLTACQKAEETPAEPQVETTTTEQTATHDHAHGEHSHDHDHDDHAEHDHDHEHGEHAHDHSHDHAHGEHGHHHHHHADGDKYQCGDKTIHIAVHNHEGEIEAHLTADDITYDLNQDVQSEGRFTTDDSIAGDDKGMALTIDGDKAKITTLDDTVIAECTKAS</sequence>
<dbReference type="EMBL" id="LZMS01000072">
    <property type="protein sequence ID" value="OBX61266.1"/>
    <property type="molecule type" value="Genomic_DNA"/>
</dbReference>